<dbReference type="Pfam" id="PF03670">
    <property type="entry name" value="UPF0184"/>
    <property type="match status" value="1"/>
</dbReference>
<reference evidence="3" key="1">
    <citation type="submission" date="2025-08" db="UniProtKB">
        <authorList>
            <consortium name="RefSeq"/>
        </authorList>
    </citation>
    <scope>IDENTIFICATION</scope>
</reference>
<gene>
    <name evidence="3" type="primary">LOC103504895</name>
</gene>
<evidence type="ECO:0000256" key="1">
    <source>
        <dbReference type="SAM" id="Coils"/>
    </source>
</evidence>
<dbReference type="GeneID" id="103504895"/>
<accession>A0A3Q0IIR9</accession>
<dbReference type="RefSeq" id="XP_026676136.1">
    <property type="nucleotide sequence ID" value="XM_026820335.1"/>
</dbReference>
<feature type="coiled-coil region" evidence="1">
    <location>
        <begin position="37"/>
        <end position="71"/>
    </location>
</feature>
<dbReference type="Proteomes" id="UP000079169">
    <property type="component" value="Unplaced"/>
</dbReference>
<keyword evidence="1" id="KW-0175">Coiled coil</keyword>
<evidence type="ECO:0000313" key="2">
    <source>
        <dbReference type="Proteomes" id="UP000079169"/>
    </source>
</evidence>
<name>A0A3Q0IIR9_DIACI</name>
<organism evidence="2 3">
    <name type="scientific">Diaphorina citri</name>
    <name type="common">Asian citrus psyllid</name>
    <dbReference type="NCBI Taxonomy" id="121845"/>
    <lineage>
        <taxon>Eukaryota</taxon>
        <taxon>Metazoa</taxon>
        <taxon>Ecdysozoa</taxon>
        <taxon>Arthropoda</taxon>
        <taxon>Hexapoda</taxon>
        <taxon>Insecta</taxon>
        <taxon>Pterygota</taxon>
        <taxon>Neoptera</taxon>
        <taxon>Paraneoptera</taxon>
        <taxon>Hemiptera</taxon>
        <taxon>Sternorrhyncha</taxon>
        <taxon>Psylloidea</taxon>
        <taxon>Psyllidae</taxon>
        <taxon>Diaphorininae</taxon>
        <taxon>Diaphorina</taxon>
    </lineage>
</organism>
<proteinExistence type="predicted"/>
<dbReference type="PaxDb" id="121845-A0A3Q0IIR9"/>
<dbReference type="KEGG" id="dci:103504895"/>
<keyword evidence="2" id="KW-1185">Reference proteome</keyword>
<protein>
    <submittedName>
        <fullName evidence="3">Uncharacterized protein LOC103504895</fullName>
    </submittedName>
</protein>
<dbReference type="AlphaFoldDB" id="A0A3Q0IIR9"/>
<sequence>MSTLYGSTSHEDSVRRTLYALSSNNRQQREISDDEEIENLNSQLDQLHSALDTLEEKNDNIKERLLELLQIVKVNRDQLDEVESNLSNDISATNNSELSSLREQLSQMEACMANVMLPQTSTGSTASLREQLHQLEINVSQAADLGNNIMSNTEEETD</sequence>
<evidence type="ECO:0000313" key="3">
    <source>
        <dbReference type="RefSeq" id="XP_026676136.1"/>
    </source>
</evidence>